<dbReference type="InterPro" id="IPR003339">
    <property type="entry name" value="ABC/ECF_trnsptr_transmembrane"/>
</dbReference>
<evidence type="ECO:0000313" key="6">
    <source>
        <dbReference type="EMBL" id="QTX06372.1"/>
    </source>
</evidence>
<reference evidence="6" key="1">
    <citation type="submission" date="2021-03" db="EMBL/GenBank/DDBJ databases">
        <title>Agromyces archimandritus sp. nov., isolated from the cockroach Archimandrita tessellata.</title>
        <authorList>
            <person name="Guzman J."/>
            <person name="Ortuzar M."/>
            <person name="Poehlein A."/>
            <person name="Daniel R."/>
            <person name="Trujillo M."/>
            <person name="Vilcinskas A."/>
        </authorList>
    </citation>
    <scope>NUCLEOTIDE SEQUENCE</scope>
    <source>
        <strain evidence="6">G127AT</strain>
    </source>
</reference>
<dbReference type="GO" id="GO:0005886">
    <property type="term" value="C:plasma membrane"/>
    <property type="evidence" value="ECO:0007669"/>
    <property type="project" value="TreeGrafter"/>
</dbReference>
<evidence type="ECO:0000256" key="3">
    <source>
        <dbReference type="ARBA" id="ARBA00022989"/>
    </source>
</evidence>
<keyword evidence="3 5" id="KW-1133">Transmembrane helix</keyword>
<evidence type="ECO:0000256" key="1">
    <source>
        <dbReference type="ARBA" id="ARBA00004141"/>
    </source>
</evidence>
<protein>
    <submittedName>
        <fullName evidence="6">Energy-coupling factor transporter transmembrane protein EcfT</fullName>
    </submittedName>
</protein>
<keyword evidence="7" id="KW-1185">Reference proteome</keyword>
<feature type="transmembrane region" description="Helical" evidence="5">
    <location>
        <begin position="83"/>
        <end position="104"/>
    </location>
</feature>
<evidence type="ECO:0000256" key="4">
    <source>
        <dbReference type="ARBA" id="ARBA00023136"/>
    </source>
</evidence>
<feature type="transmembrane region" description="Helical" evidence="5">
    <location>
        <begin position="47"/>
        <end position="71"/>
    </location>
</feature>
<evidence type="ECO:0000256" key="2">
    <source>
        <dbReference type="ARBA" id="ARBA00022692"/>
    </source>
</evidence>
<keyword evidence="2 5" id="KW-0812">Transmembrane</keyword>
<evidence type="ECO:0000256" key="5">
    <source>
        <dbReference type="SAM" id="Phobius"/>
    </source>
</evidence>
<dbReference type="Pfam" id="PF02361">
    <property type="entry name" value="CbiQ"/>
    <property type="match status" value="1"/>
</dbReference>
<feature type="transmembrane region" description="Helical" evidence="5">
    <location>
        <begin position="129"/>
        <end position="153"/>
    </location>
</feature>
<gene>
    <name evidence="6" type="ORF">G127AT_05745</name>
</gene>
<name>A0A975FQY5_9MICO</name>
<dbReference type="Proteomes" id="UP000671914">
    <property type="component" value="Chromosome"/>
</dbReference>
<evidence type="ECO:0000313" key="7">
    <source>
        <dbReference type="Proteomes" id="UP000671914"/>
    </source>
</evidence>
<dbReference type="RefSeq" id="WP_210902246.1">
    <property type="nucleotide sequence ID" value="NZ_CP071696.1"/>
</dbReference>
<dbReference type="EMBL" id="CP071696">
    <property type="protein sequence ID" value="QTX06372.1"/>
    <property type="molecule type" value="Genomic_DNA"/>
</dbReference>
<sequence>MTAGEQAAVRAADAGTPVDPFAPDREPAWRWLHHLNPVAKLAAPLPVMVAVVFSDGIAVPAAFAVFGLLVLFSGARMPWRIGLALVVGIPLVAALLGITIGVWVDPARVGDVPGADVVLARIGDLRFTAAMYLVGLATAARLAALLVLALIAGMTATGPELVRAAVQTLRVPYRIGYTALAAYRFVPRFGHELEVIRAAHRVRGTDAGRGPAAAVRRWFGYAVPLLASAIRHAERVALAMDARAFGAHPTRTERHPVPWRTRDWVFIALFWAASVAVWWLAASIA</sequence>
<dbReference type="AlphaFoldDB" id="A0A975FQY5"/>
<proteinExistence type="predicted"/>
<comment type="subcellular location">
    <subcellularLocation>
        <location evidence="1">Membrane</location>
        <topology evidence="1">Multi-pass membrane protein</topology>
    </subcellularLocation>
</comment>
<dbReference type="KEGG" id="aarc:G127AT_05745"/>
<dbReference type="PANTHER" id="PTHR33514:SF13">
    <property type="entry name" value="PROTEIN ABCI12, CHLOROPLASTIC"/>
    <property type="match status" value="1"/>
</dbReference>
<organism evidence="6 7">
    <name type="scientific">Agromyces archimandritae</name>
    <dbReference type="NCBI Taxonomy" id="2781962"/>
    <lineage>
        <taxon>Bacteria</taxon>
        <taxon>Bacillati</taxon>
        <taxon>Actinomycetota</taxon>
        <taxon>Actinomycetes</taxon>
        <taxon>Micrococcales</taxon>
        <taxon>Microbacteriaceae</taxon>
        <taxon>Agromyces</taxon>
    </lineage>
</organism>
<dbReference type="PANTHER" id="PTHR33514">
    <property type="entry name" value="PROTEIN ABCI12, CHLOROPLASTIC"/>
    <property type="match status" value="1"/>
</dbReference>
<feature type="transmembrane region" description="Helical" evidence="5">
    <location>
        <begin position="264"/>
        <end position="281"/>
    </location>
</feature>
<accession>A0A975FQY5</accession>
<dbReference type="CDD" id="cd16914">
    <property type="entry name" value="EcfT"/>
    <property type="match status" value="1"/>
</dbReference>
<keyword evidence="4 5" id="KW-0472">Membrane</keyword>